<dbReference type="CDD" id="cd21115">
    <property type="entry name" value="legumain_C"/>
    <property type="match status" value="1"/>
</dbReference>
<protein>
    <recommendedName>
        <fullName evidence="3">legumain</fullName>
        <ecNumber evidence="3">3.4.22.34</ecNumber>
    </recommendedName>
</protein>
<dbReference type="AlphaFoldDB" id="A0A087UZT1"/>
<dbReference type="PANTHER" id="PTHR12000">
    <property type="entry name" value="HEMOGLOBINASE FAMILY MEMBER"/>
    <property type="match status" value="1"/>
</dbReference>
<dbReference type="EC" id="3.4.22.34" evidence="3"/>
<evidence type="ECO:0000256" key="4">
    <source>
        <dbReference type="ARBA" id="ARBA00022670"/>
    </source>
</evidence>
<feature type="non-terminal residue" evidence="10">
    <location>
        <position position="424"/>
    </location>
</feature>
<name>A0A087UZT1_STEMI</name>
<dbReference type="STRING" id="407821.A0A087UZT1"/>
<dbReference type="PRINTS" id="PR00776">
    <property type="entry name" value="HEMOGLOBNASE"/>
</dbReference>
<evidence type="ECO:0000256" key="9">
    <source>
        <dbReference type="SAM" id="SignalP"/>
    </source>
</evidence>
<dbReference type="InterPro" id="IPR046427">
    <property type="entry name" value="Legumain_prodom_sf"/>
</dbReference>
<dbReference type="GO" id="GO:0005773">
    <property type="term" value="C:vacuole"/>
    <property type="evidence" value="ECO:0007669"/>
    <property type="project" value="GOC"/>
</dbReference>
<dbReference type="OMA" id="ACGRYNS"/>
<accession>A0A087UZT1</accession>
<dbReference type="Proteomes" id="UP000054359">
    <property type="component" value="Unassembled WGS sequence"/>
</dbReference>
<sequence length="424" mass="48480">MKLLHCLFLCIAVSAANALLGRSFAKLTAKSEAGKLWAVLVAGSDGWDNYRHQSDICHAYQILHNHGIPDERIIVFMKDDLANNPENPTPGIIINHPNGADVYKGVPHDYVQEAVTPENFMAVLRGDKKALNGVGSGKVLQSGPNDHVFVYFADHGAPGLIAFPESELSARDLNKTIKYMYDNGRYGKMVIYIEACESGSMFENLLPNNINVYATTAANGEESSYACYFDEKRETYLGDLYSVKWMEDSDQEVLTKETLYHQYKIVKEETTESHVQKFGDMKIAKMHVSEFQGRKSTVPIILPKEELNAVKSRDVPVELLRRKLMNTDSIVDRKRLEKKLNKMYRNRLFVYDVMMKIANATVPHIKDVYDMVAYHSKLTNFECYDNIRQYFNEECFQLSKNPYVLEFLYILVNLCEKYPKSQII</sequence>
<gene>
    <name evidence="10" type="ORF">X975_19935</name>
</gene>
<dbReference type="Gene3D" id="1.10.132.130">
    <property type="match status" value="1"/>
</dbReference>
<dbReference type="InterPro" id="IPR043577">
    <property type="entry name" value="AE"/>
</dbReference>
<evidence type="ECO:0000256" key="3">
    <source>
        <dbReference type="ARBA" id="ARBA00012628"/>
    </source>
</evidence>
<feature type="chain" id="PRO_5001831041" description="legumain" evidence="9">
    <location>
        <begin position="19"/>
        <end position="424"/>
    </location>
</feature>
<dbReference type="FunFam" id="3.40.50.1460:FF:000006">
    <property type="entry name" value="Legumain"/>
    <property type="match status" value="1"/>
</dbReference>
<dbReference type="Gene3D" id="3.40.50.1460">
    <property type="match status" value="1"/>
</dbReference>
<feature type="active site" description="Nucleophile" evidence="8">
    <location>
        <position position="196"/>
    </location>
</feature>
<dbReference type="OrthoDB" id="9995590at2759"/>
<keyword evidence="5 9" id="KW-0732">Signal</keyword>
<dbReference type="InterPro" id="IPR001096">
    <property type="entry name" value="Peptidase_C13"/>
</dbReference>
<evidence type="ECO:0000256" key="8">
    <source>
        <dbReference type="PIRSR" id="PIRSR019663-1"/>
    </source>
</evidence>
<feature type="signal peptide" evidence="9">
    <location>
        <begin position="1"/>
        <end position="18"/>
    </location>
</feature>
<dbReference type="PIRSF" id="PIRSF500139">
    <property type="entry name" value="AE"/>
    <property type="match status" value="1"/>
</dbReference>
<dbReference type="InterPro" id="IPR048501">
    <property type="entry name" value="Legum_prodom"/>
</dbReference>
<keyword evidence="4" id="KW-0645">Protease</keyword>
<evidence type="ECO:0000256" key="1">
    <source>
        <dbReference type="ARBA" id="ARBA00000810"/>
    </source>
</evidence>
<comment type="catalytic activity">
    <reaction evidence="1">
        <text>Hydrolysis of proteins and small molecule substrates at -Asn-|-Xaa- bonds.</text>
        <dbReference type="EC" id="3.4.22.34"/>
    </reaction>
</comment>
<reference evidence="10 11" key="1">
    <citation type="submission" date="2013-11" db="EMBL/GenBank/DDBJ databases">
        <title>Genome sequencing of Stegodyphus mimosarum.</title>
        <authorList>
            <person name="Bechsgaard J."/>
        </authorList>
    </citation>
    <scope>NUCLEOTIDE SEQUENCE [LARGE SCALE GENOMIC DNA]</scope>
</reference>
<dbReference type="PANTHER" id="PTHR12000:SF42">
    <property type="entry name" value="LEGUMAIN"/>
    <property type="match status" value="1"/>
</dbReference>
<organism evidence="10 11">
    <name type="scientific">Stegodyphus mimosarum</name>
    <name type="common">African social velvet spider</name>
    <dbReference type="NCBI Taxonomy" id="407821"/>
    <lineage>
        <taxon>Eukaryota</taxon>
        <taxon>Metazoa</taxon>
        <taxon>Ecdysozoa</taxon>
        <taxon>Arthropoda</taxon>
        <taxon>Chelicerata</taxon>
        <taxon>Arachnida</taxon>
        <taxon>Araneae</taxon>
        <taxon>Araneomorphae</taxon>
        <taxon>Entelegynae</taxon>
        <taxon>Eresoidea</taxon>
        <taxon>Eresidae</taxon>
        <taxon>Stegodyphus</taxon>
    </lineage>
</organism>
<dbReference type="GO" id="GO:0006624">
    <property type="term" value="P:vacuolar protein processing"/>
    <property type="evidence" value="ECO:0007669"/>
    <property type="project" value="TreeGrafter"/>
</dbReference>
<keyword evidence="11" id="KW-1185">Reference proteome</keyword>
<evidence type="ECO:0000256" key="5">
    <source>
        <dbReference type="ARBA" id="ARBA00022729"/>
    </source>
</evidence>
<evidence type="ECO:0000256" key="6">
    <source>
        <dbReference type="ARBA" id="ARBA00022801"/>
    </source>
</evidence>
<dbReference type="GO" id="GO:0051603">
    <property type="term" value="P:proteolysis involved in protein catabolic process"/>
    <property type="evidence" value="ECO:0007669"/>
    <property type="project" value="InterPro"/>
</dbReference>
<evidence type="ECO:0000313" key="11">
    <source>
        <dbReference type="Proteomes" id="UP000054359"/>
    </source>
</evidence>
<keyword evidence="6" id="KW-0378">Hydrolase</keyword>
<comment type="similarity">
    <text evidence="2">Belongs to the peptidase C13 family.</text>
</comment>
<evidence type="ECO:0000256" key="2">
    <source>
        <dbReference type="ARBA" id="ARBA00009941"/>
    </source>
</evidence>
<evidence type="ECO:0000313" key="10">
    <source>
        <dbReference type="EMBL" id="KFM82870.1"/>
    </source>
</evidence>
<dbReference type="PIRSF" id="PIRSF019663">
    <property type="entry name" value="Legumain"/>
    <property type="match status" value="1"/>
</dbReference>
<dbReference type="GO" id="GO:0004197">
    <property type="term" value="F:cysteine-type endopeptidase activity"/>
    <property type="evidence" value="ECO:0007669"/>
    <property type="project" value="UniProtKB-EC"/>
</dbReference>
<dbReference type="EMBL" id="KK122513">
    <property type="protein sequence ID" value="KFM82870.1"/>
    <property type="molecule type" value="Genomic_DNA"/>
</dbReference>
<evidence type="ECO:0000256" key="7">
    <source>
        <dbReference type="ARBA" id="ARBA00022807"/>
    </source>
</evidence>
<proteinExistence type="inferred from homology"/>
<dbReference type="Pfam" id="PF01650">
    <property type="entry name" value="Peptidase_C13"/>
    <property type="match status" value="1"/>
</dbReference>
<keyword evidence="7" id="KW-0788">Thiol protease</keyword>
<feature type="active site" evidence="8">
    <location>
        <position position="155"/>
    </location>
</feature>